<gene>
    <name evidence="2" type="ORF">H8Z83_04040</name>
</gene>
<comment type="caution">
    <text evidence="2">The sequence shown here is derived from an EMBL/GenBank/DDBJ whole genome shotgun (WGS) entry which is preliminary data.</text>
</comment>
<dbReference type="EMBL" id="JACOQI010000002">
    <property type="protein sequence ID" value="MBC5769491.1"/>
    <property type="molecule type" value="Genomic_DNA"/>
</dbReference>
<dbReference type="Proteomes" id="UP000620327">
    <property type="component" value="Unassembled WGS sequence"/>
</dbReference>
<sequence>MAGLFERMGLVRTEYEGMPEIPMQPVSEPMYAPETPVIDAAQVSYDDVIASIYQQGDIDDENSIFKIKAYIDILPQDMTKAKKQASIAGILSVNGINVDDLIEDGLKRGRVLDTAEDSIRAENDALIAETEADIEHLKSLIEQAEARIEDSKQKTSDSSTAIQKEKEAISQLLEFANGVAGKEGAQ</sequence>
<reference evidence="2" key="1">
    <citation type="submission" date="2020-08" db="EMBL/GenBank/DDBJ databases">
        <title>Genome public.</title>
        <authorList>
            <person name="Liu C."/>
            <person name="Sun Q."/>
        </authorList>
    </citation>
    <scope>NUCLEOTIDE SEQUENCE</scope>
    <source>
        <strain evidence="2">BX15</strain>
    </source>
</reference>
<feature type="coiled-coil region" evidence="1">
    <location>
        <begin position="127"/>
        <end position="154"/>
    </location>
</feature>
<proteinExistence type="predicted"/>
<keyword evidence="1" id="KW-0175">Coiled coil</keyword>
<accession>A0A923S6E6</accession>
<dbReference type="RefSeq" id="WP_187013836.1">
    <property type="nucleotide sequence ID" value="NZ_JACOQI010000002.1"/>
</dbReference>
<protein>
    <submittedName>
        <fullName evidence="2">Uncharacterized protein</fullName>
    </submittedName>
</protein>
<evidence type="ECO:0000313" key="2">
    <source>
        <dbReference type="EMBL" id="MBC5769491.1"/>
    </source>
</evidence>
<keyword evidence="3" id="KW-1185">Reference proteome</keyword>
<organism evidence="2 3">
    <name type="scientific">Dysosmobacter segnis</name>
    <dbReference type="NCBI Taxonomy" id="2763042"/>
    <lineage>
        <taxon>Bacteria</taxon>
        <taxon>Bacillati</taxon>
        <taxon>Bacillota</taxon>
        <taxon>Clostridia</taxon>
        <taxon>Eubacteriales</taxon>
        <taxon>Oscillospiraceae</taxon>
        <taxon>Dysosmobacter</taxon>
    </lineage>
</organism>
<evidence type="ECO:0000256" key="1">
    <source>
        <dbReference type="SAM" id="Coils"/>
    </source>
</evidence>
<dbReference type="AlphaFoldDB" id="A0A923S6E6"/>
<name>A0A923S6E6_9FIRM</name>
<evidence type="ECO:0000313" key="3">
    <source>
        <dbReference type="Proteomes" id="UP000620327"/>
    </source>
</evidence>